<dbReference type="InterPro" id="IPR001128">
    <property type="entry name" value="Cyt_P450"/>
</dbReference>
<comment type="subcellular location">
    <subcellularLocation>
        <location evidence="2">Membrane</location>
        <topology evidence="2">Single-pass membrane protein</topology>
    </subcellularLocation>
</comment>
<dbReference type="PANTHER" id="PTHR47953:SF19">
    <property type="entry name" value="OS06G0641600 PROTEIN"/>
    <property type="match status" value="1"/>
</dbReference>
<dbReference type="PRINTS" id="PR00463">
    <property type="entry name" value="EP450I"/>
</dbReference>
<comment type="caution">
    <text evidence="14">The sequence shown here is derived from an EMBL/GenBank/DDBJ whole genome shotgun (WGS) entry which is preliminary data.</text>
</comment>
<evidence type="ECO:0000256" key="9">
    <source>
        <dbReference type="ARBA" id="ARBA00023004"/>
    </source>
</evidence>
<dbReference type="Gene3D" id="1.10.630.10">
    <property type="entry name" value="Cytochrome P450"/>
    <property type="match status" value="2"/>
</dbReference>
<keyword evidence="7" id="KW-1133">Transmembrane helix</keyword>
<keyword evidence="11" id="KW-0472">Membrane</keyword>
<evidence type="ECO:0000256" key="11">
    <source>
        <dbReference type="ARBA" id="ARBA00023136"/>
    </source>
</evidence>
<evidence type="ECO:0000313" key="15">
    <source>
        <dbReference type="Proteomes" id="UP001141552"/>
    </source>
</evidence>
<evidence type="ECO:0000256" key="1">
    <source>
        <dbReference type="ARBA" id="ARBA00001971"/>
    </source>
</evidence>
<dbReference type="InterPro" id="IPR017972">
    <property type="entry name" value="Cyt_P450_CS"/>
</dbReference>
<dbReference type="PRINTS" id="PR00385">
    <property type="entry name" value="P450"/>
</dbReference>
<dbReference type="OrthoDB" id="1055148at2759"/>
<evidence type="ECO:0000256" key="8">
    <source>
        <dbReference type="ARBA" id="ARBA00023002"/>
    </source>
</evidence>
<keyword evidence="10 12" id="KW-0503">Monooxygenase</keyword>
<feature type="region of interest" description="Disordered" evidence="13">
    <location>
        <begin position="1"/>
        <end position="35"/>
    </location>
</feature>
<evidence type="ECO:0000256" key="6">
    <source>
        <dbReference type="ARBA" id="ARBA00022723"/>
    </source>
</evidence>
<sequence length="233" mass="25609">MAPMQVSGPNGSDLPISKDRGGRDSAAPEVPRPSFRDILKAGGGASAATVSEETVVDEDMFGGGSETSATVLEWAFSELLKSPRTMNKAQEEVRQVFHEFGDALETSLEKLNYLRLVIKETLRLHPPFPLILPRECREPCQINGYDIPVKAKGANFEYTPFGAGRRICPGITFGMANVELQLAQLLYHFNWELPGGSKAEALDMTKKFGTTVGRKNELFLVPIPYNSLPKKQP</sequence>
<evidence type="ECO:0000256" key="10">
    <source>
        <dbReference type="ARBA" id="ARBA00023033"/>
    </source>
</evidence>
<dbReference type="Proteomes" id="UP001141552">
    <property type="component" value="Unassembled WGS sequence"/>
</dbReference>
<evidence type="ECO:0000256" key="7">
    <source>
        <dbReference type="ARBA" id="ARBA00022989"/>
    </source>
</evidence>
<dbReference type="GO" id="GO:0016020">
    <property type="term" value="C:membrane"/>
    <property type="evidence" value="ECO:0007669"/>
    <property type="project" value="UniProtKB-SubCell"/>
</dbReference>
<dbReference type="GO" id="GO:0005506">
    <property type="term" value="F:iron ion binding"/>
    <property type="evidence" value="ECO:0007669"/>
    <property type="project" value="InterPro"/>
</dbReference>
<comment type="similarity">
    <text evidence="3 12">Belongs to the cytochrome P450 family.</text>
</comment>
<reference evidence="14" key="1">
    <citation type="submission" date="2022-02" db="EMBL/GenBank/DDBJ databases">
        <authorList>
            <person name="Henning P.M."/>
            <person name="McCubbin A.G."/>
            <person name="Shore J.S."/>
        </authorList>
    </citation>
    <scope>NUCLEOTIDE SEQUENCE</scope>
    <source>
        <strain evidence="14">F60SS</strain>
        <tissue evidence="14">Leaves</tissue>
    </source>
</reference>
<evidence type="ECO:0008006" key="16">
    <source>
        <dbReference type="Google" id="ProtNLM"/>
    </source>
</evidence>
<protein>
    <recommendedName>
        <fullName evidence="16">Cytochrome P450</fullName>
    </recommendedName>
</protein>
<evidence type="ECO:0000313" key="14">
    <source>
        <dbReference type="EMBL" id="KAJ4831992.1"/>
    </source>
</evidence>
<evidence type="ECO:0000256" key="12">
    <source>
        <dbReference type="RuleBase" id="RU000461"/>
    </source>
</evidence>
<dbReference type="InterPro" id="IPR052306">
    <property type="entry name" value="CYP450_71D"/>
</dbReference>
<dbReference type="GO" id="GO:0020037">
    <property type="term" value="F:heme binding"/>
    <property type="evidence" value="ECO:0007669"/>
    <property type="project" value="InterPro"/>
</dbReference>
<evidence type="ECO:0000256" key="5">
    <source>
        <dbReference type="ARBA" id="ARBA00022692"/>
    </source>
</evidence>
<accession>A0A9Q0J8I3</accession>
<dbReference type="GO" id="GO:0004497">
    <property type="term" value="F:monooxygenase activity"/>
    <property type="evidence" value="ECO:0007669"/>
    <property type="project" value="UniProtKB-KW"/>
</dbReference>
<dbReference type="PROSITE" id="PS00086">
    <property type="entry name" value="CYTOCHROME_P450"/>
    <property type="match status" value="1"/>
</dbReference>
<keyword evidence="6 12" id="KW-0479">Metal-binding</keyword>
<gene>
    <name evidence="14" type="ORF">Tsubulata_017907</name>
</gene>
<evidence type="ECO:0000256" key="2">
    <source>
        <dbReference type="ARBA" id="ARBA00004167"/>
    </source>
</evidence>
<organism evidence="14 15">
    <name type="scientific">Turnera subulata</name>
    <dbReference type="NCBI Taxonomy" id="218843"/>
    <lineage>
        <taxon>Eukaryota</taxon>
        <taxon>Viridiplantae</taxon>
        <taxon>Streptophyta</taxon>
        <taxon>Embryophyta</taxon>
        <taxon>Tracheophyta</taxon>
        <taxon>Spermatophyta</taxon>
        <taxon>Magnoliopsida</taxon>
        <taxon>eudicotyledons</taxon>
        <taxon>Gunneridae</taxon>
        <taxon>Pentapetalae</taxon>
        <taxon>rosids</taxon>
        <taxon>fabids</taxon>
        <taxon>Malpighiales</taxon>
        <taxon>Passifloraceae</taxon>
        <taxon>Turnera</taxon>
    </lineage>
</organism>
<keyword evidence="15" id="KW-1185">Reference proteome</keyword>
<evidence type="ECO:0000256" key="3">
    <source>
        <dbReference type="ARBA" id="ARBA00010617"/>
    </source>
</evidence>
<dbReference type="SUPFAM" id="SSF48264">
    <property type="entry name" value="Cytochrome P450"/>
    <property type="match status" value="1"/>
</dbReference>
<keyword evidence="8 12" id="KW-0560">Oxidoreductase</keyword>
<keyword evidence="5" id="KW-0812">Transmembrane</keyword>
<dbReference type="InterPro" id="IPR036396">
    <property type="entry name" value="Cyt_P450_sf"/>
</dbReference>
<dbReference type="PANTHER" id="PTHR47953">
    <property type="entry name" value="OS08G0105600 PROTEIN"/>
    <property type="match status" value="1"/>
</dbReference>
<keyword evidence="9 12" id="KW-0408">Iron</keyword>
<evidence type="ECO:0000256" key="4">
    <source>
        <dbReference type="ARBA" id="ARBA00022617"/>
    </source>
</evidence>
<dbReference type="GO" id="GO:0016705">
    <property type="term" value="F:oxidoreductase activity, acting on paired donors, with incorporation or reduction of molecular oxygen"/>
    <property type="evidence" value="ECO:0007669"/>
    <property type="project" value="InterPro"/>
</dbReference>
<dbReference type="AlphaFoldDB" id="A0A9Q0J8I3"/>
<dbReference type="EMBL" id="JAKUCV010005232">
    <property type="protein sequence ID" value="KAJ4831992.1"/>
    <property type="molecule type" value="Genomic_DNA"/>
</dbReference>
<dbReference type="InterPro" id="IPR002401">
    <property type="entry name" value="Cyt_P450_E_grp-I"/>
</dbReference>
<keyword evidence="4 12" id="KW-0349">Heme</keyword>
<comment type="cofactor">
    <cofactor evidence="1">
        <name>heme</name>
        <dbReference type="ChEBI" id="CHEBI:30413"/>
    </cofactor>
</comment>
<name>A0A9Q0J8I3_9ROSI</name>
<reference evidence="14" key="2">
    <citation type="journal article" date="2023" name="Plants (Basel)">
        <title>Annotation of the Turnera subulata (Passifloraceae) Draft Genome Reveals the S-Locus Evolved after the Divergence of Turneroideae from Passifloroideae in a Stepwise Manner.</title>
        <authorList>
            <person name="Henning P.M."/>
            <person name="Roalson E.H."/>
            <person name="Mir W."/>
            <person name="McCubbin A.G."/>
            <person name="Shore J.S."/>
        </authorList>
    </citation>
    <scope>NUCLEOTIDE SEQUENCE</scope>
    <source>
        <strain evidence="14">F60SS</strain>
    </source>
</reference>
<dbReference type="Pfam" id="PF00067">
    <property type="entry name" value="p450"/>
    <property type="match status" value="2"/>
</dbReference>
<proteinExistence type="inferred from homology"/>
<evidence type="ECO:0000256" key="13">
    <source>
        <dbReference type="SAM" id="MobiDB-lite"/>
    </source>
</evidence>